<feature type="region of interest" description="Disordered" evidence="1">
    <location>
        <begin position="1"/>
        <end position="56"/>
    </location>
</feature>
<dbReference type="PANTHER" id="PTHR13177">
    <property type="entry name" value="DEATH-ASSOCIATED PROTEIN 1"/>
    <property type="match status" value="1"/>
</dbReference>
<accession>A0AAN8XBQ3</accession>
<dbReference type="Pfam" id="PF15228">
    <property type="entry name" value="DAP"/>
    <property type="match status" value="1"/>
</dbReference>
<feature type="compositionally biased region" description="Polar residues" evidence="1">
    <location>
        <begin position="97"/>
        <end position="107"/>
    </location>
</feature>
<dbReference type="GO" id="GO:0010507">
    <property type="term" value="P:negative regulation of autophagy"/>
    <property type="evidence" value="ECO:0007669"/>
    <property type="project" value="TreeGrafter"/>
</dbReference>
<dbReference type="AlphaFoldDB" id="A0AAN8XBQ3"/>
<dbReference type="GO" id="GO:0097190">
    <property type="term" value="P:apoptotic signaling pathway"/>
    <property type="evidence" value="ECO:0007669"/>
    <property type="project" value="TreeGrafter"/>
</dbReference>
<evidence type="ECO:0008006" key="4">
    <source>
        <dbReference type="Google" id="ProtNLM"/>
    </source>
</evidence>
<feature type="compositionally biased region" description="Basic and acidic residues" evidence="1">
    <location>
        <begin position="79"/>
        <end position="93"/>
    </location>
</feature>
<proteinExistence type="predicted"/>
<dbReference type="InterPro" id="IPR024130">
    <property type="entry name" value="DAP1/DAPL1"/>
</dbReference>
<dbReference type="GO" id="GO:0034198">
    <property type="term" value="P:cellular response to amino acid starvation"/>
    <property type="evidence" value="ECO:0007669"/>
    <property type="project" value="TreeGrafter"/>
</dbReference>
<protein>
    <recommendedName>
        <fullName evidence="4">Death-associated protein 1</fullName>
    </recommendedName>
</protein>
<name>A0AAN8XBQ3_HALRR</name>
<evidence type="ECO:0000313" key="2">
    <source>
        <dbReference type="EMBL" id="KAK7076409.1"/>
    </source>
</evidence>
<sequence length="107" mass="11931">MSSPEEMEIKGGHPPAVKVGGMRISQKTKIDEKDGTPIKPRKNSENSEDEFKSPLKAPVMIQTQALGKAERDFPVEAVKQFHEKPVPTHDARPVHNTKPSVIQQPRK</sequence>
<comment type="caution">
    <text evidence="2">The sequence shown here is derived from an EMBL/GenBank/DDBJ whole genome shotgun (WGS) entry which is preliminary data.</text>
</comment>
<keyword evidence="3" id="KW-1185">Reference proteome</keyword>
<dbReference type="Proteomes" id="UP001381693">
    <property type="component" value="Unassembled WGS sequence"/>
</dbReference>
<feature type="region of interest" description="Disordered" evidence="1">
    <location>
        <begin position="79"/>
        <end position="107"/>
    </location>
</feature>
<dbReference type="EMBL" id="JAXCGZ010009679">
    <property type="protein sequence ID" value="KAK7076409.1"/>
    <property type="molecule type" value="Genomic_DNA"/>
</dbReference>
<organism evidence="2 3">
    <name type="scientific">Halocaridina rubra</name>
    <name type="common">Hawaiian red shrimp</name>
    <dbReference type="NCBI Taxonomy" id="373956"/>
    <lineage>
        <taxon>Eukaryota</taxon>
        <taxon>Metazoa</taxon>
        <taxon>Ecdysozoa</taxon>
        <taxon>Arthropoda</taxon>
        <taxon>Crustacea</taxon>
        <taxon>Multicrustacea</taxon>
        <taxon>Malacostraca</taxon>
        <taxon>Eumalacostraca</taxon>
        <taxon>Eucarida</taxon>
        <taxon>Decapoda</taxon>
        <taxon>Pleocyemata</taxon>
        <taxon>Caridea</taxon>
        <taxon>Atyoidea</taxon>
        <taxon>Atyidae</taxon>
        <taxon>Halocaridina</taxon>
    </lineage>
</organism>
<evidence type="ECO:0000256" key="1">
    <source>
        <dbReference type="SAM" id="MobiDB-lite"/>
    </source>
</evidence>
<reference evidence="2 3" key="1">
    <citation type="submission" date="2023-11" db="EMBL/GenBank/DDBJ databases">
        <title>Halocaridina rubra genome assembly.</title>
        <authorList>
            <person name="Smith C."/>
        </authorList>
    </citation>
    <scope>NUCLEOTIDE SEQUENCE [LARGE SCALE GENOMIC DNA]</scope>
    <source>
        <strain evidence="2">EP-1</strain>
        <tissue evidence="2">Whole</tissue>
    </source>
</reference>
<evidence type="ECO:0000313" key="3">
    <source>
        <dbReference type="Proteomes" id="UP001381693"/>
    </source>
</evidence>
<feature type="compositionally biased region" description="Basic and acidic residues" evidence="1">
    <location>
        <begin position="28"/>
        <end position="53"/>
    </location>
</feature>
<gene>
    <name evidence="2" type="ORF">SK128_013486</name>
</gene>
<dbReference type="GO" id="GO:0070513">
    <property type="term" value="F:death domain binding"/>
    <property type="evidence" value="ECO:0007669"/>
    <property type="project" value="TreeGrafter"/>
</dbReference>
<dbReference type="PANTHER" id="PTHR13177:SF4">
    <property type="entry name" value="GEO09647P1"/>
    <property type="match status" value="1"/>
</dbReference>